<dbReference type="EMBL" id="JABSTQ010011282">
    <property type="protein sequence ID" value="KAG0413201.1"/>
    <property type="molecule type" value="Genomic_DNA"/>
</dbReference>
<evidence type="ECO:0000313" key="1">
    <source>
        <dbReference type="EMBL" id="KAG0413201.1"/>
    </source>
</evidence>
<proteinExistence type="predicted"/>
<sequence length="521" mass="58233">MAGMAWALHPALFYEKYGSVLVQLQLRRRFPAVQRRSGRRQFLWPCLLRGTAVTQDLALSRADWDVVGTSEKSSTSQCNELAFQRDVYVVRRRQEKQRERLKRMRESRKKPKSSSVAKPRRRGSILAPKLEKKKGKYSQLMTIGTPPAGLQGSVPRLKGVTMGVASASSPCSPVETEPEDDNSEHVSSSDKFIDNDTMRCTNPTPRKLRSTGGTPSEMASSSQENEDKVKDTKGEGVNVTTSPESNLKFTKKEQAHKGGSATKGESNDASTSRNTQKADTSDMLGALRRPLFKRSNSDTAHLPIECQQSRNEQWAAWLTVGFDDQRSMSRRMVSMSPEEEHLRRRLAAWDPFQEESYALFSPDRPDLPQEESFDALVPLGPPHETKRVVSSSMASICECDSCPSRTICSNESPLYGMTTDPNLYDDMHWIMESAGARLASSSEQQFPSSPARPPDVSGGTSETPEGGVSLRRVKPKHTKARHKRSTEKTKEPKNRKPPQNRYYRGLEADSKDNKPTHDGDV</sequence>
<organism evidence="1 2">
    <name type="scientific">Ixodes persulcatus</name>
    <name type="common">Taiga tick</name>
    <dbReference type="NCBI Taxonomy" id="34615"/>
    <lineage>
        <taxon>Eukaryota</taxon>
        <taxon>Metazoa</taxon>
        <taxon>Ecdysozoa</taxon>
        <taxon>Arthropoda</taxon>
        <taxon>Chelicerata</taxon>
        <taxon>Arachnida</taxon>
        <taxon>Acari</taxon>
        <taxon>Parasitiformes</taxon>
        <taxon>Ixodida</taxon>
        <taxon>Ixodoidea</taxon>
        <taxon>Ixodidae</taxon>
        <taxon>Ixodinae</taxon>
        <taxon>Ixodes</taxon>
    </lineage>
</organism>
<accession>A0AC60P1A3</accession>
<name>A0AC60P1A3_IXOPE</name>
<dbReference type="Proteomes" id="UP000805193">
    <property type="component" value="Unassembled WGS sequence"/>
</dbReference>
<keyword evidence="2" id="KW-1185">Reference proteome</keyword>
<protein>
    <submittedName>
        <fullName evidence="1">Uncharacterized protein</fullName>
    </submittedName>
</protein>
<gene>
    <name evidence="1" type="ORF">HPB47_009645</name>
</gene>
<evidence type="ECO:0000313" key="2">
    <source>
        <dbReference type="Proteomes" id="UP000805193"/>
    </source>
</evidence>
<feature type="non-terminal residue" evidence="1">
    <location>
        <position position="521"/>
    </location>
</feature>
<reference evidence="1 2" key="1">
    <citation type="journal article" date="2020" name="Cell">
        <title>Large-Scale Comparative Analyses of Tick Genomes Elucidate Their Genetic Diversity and Vector Capacities.</title>
        <authorList>
            <consortium name="Tick Genome and Microbiome Consortium (TIGMIC)"/>
            <person name="Jia N."/>
            <person name="Wang J."/>
            <person name="Shi W."/>
            <person name="Du L."/>
            <person name="Sun Y."/>
            <person name="Zhan W."/>
            <person name="Jiang J.F."/>
            <person name="Wang Q."/>
            <person name="Zhang B."/>
            <person name="Ji P."/>
            <person name="Bell-Sakyi L."/>
            <person name="Cui X.M."/>
            <person name="Yuan T.T."/>
            <person name="Jiang B.G."/>
            <person name="Yang W.F."/>
            <person name="Lam T.T."/>
            <person name="Chang Q.C."/>
            <person name="Ding S.J."/>
            <person name="Wang X.J."/>
            <person name="Zhu J.G."/>
            <person name="Ruan X.D."/>
            <person name="Zhao L."/>
            <person name="Wei J.T."/>
            <person name="Ye R.Z."/>
            <person name="Que T.C."/>
            <person name="Du C.H."/>
            <person name="Zhou Y.H."/>
            <person name="Cheng J.X."/>
            <person name="Dai P.F."/>
            <person name="Guo W.B."/>
            <person name="Han X.H."/>
            <person name="Huang E.J."/>
            <person name="Li L.F."/>
            <person name="Wei W."/>
            <person name="Gao Y.C."/>
            <person name="Liu J.Z."/>
            <person name="Shao H.Z."/>
            <person name="Wang X."/>
            <person name="Wang C.C."/>
            <person name="Yang T.C."/>
            <person name="Huo Q.B."/>
            <person name="Li W."/>
            <person name="Chen H.Y."/>
            <person name="Chen S.E."/>
            <person name="Zhou L.G."/>
            <person name="Ni X.B."/>
            <person name="Tian J.H."/>
            <person name="Sheng Y."/>
            <person name="Liu T."/>
            <person name="Pan Y.S."/>
            <person name="Xia L.Y."/>
            <person name="Li J."/>
            <person name="Zhao F."/>
            <person name="Cao W.C."/>
        </authorList>
    </citation>
    <scope>NUCLEOTIDE SEQUENCE [LARGE SCALE GENOMIC DNA]</scope>
    <source>
        <strain evidence="1">Iper-2018</strain>
    </source>
</reference>
<comment type="caution">
    <text evidence="1">The sequence shown here is derived from an EMBL/GenBank/DDBJ whole genome shotgun (WGS) entry which is preliminary data.</text>
</comment>